<protein>
    <submittedName>
        <fullName evidence="2">Uncharacterized protein</fullName>
    </submittedName>
</protein>
<proteinExistence type="predicted"/>
<accession>A0A438IWC5</accession>
<comment type="caution">
    <text evidence="2">The sequence shown here is derived from an EMBL/GenBank/DDBJ whole genome shotgun (WGS) entry which is preliminary data.</text>
</comment>
<name>A0A438IWC5_VITVI</name>
<evidence type="ECO:0000313" key="2">
    <source>
        <dbReference type="EMBL" id="RVX00775.1"/>
    </source>
</evidence>
<dbReference type="EMBL" id="QGNW01000079">
    <property type="protein sequence ID" value="RVX00775.1"/>
    <property type="molecule type" value="Genomic_DNA"/>
</dbReference>
<feature type="region of interest" description="Disordered" evidence="1">
    <location>
        <begin position="32"/>
        <end position="51"/>
    </location>
</feature>
<reference evidence="2 3" key="1">
    <citation type="journal article" date="2018" name="PLoS Genet.">
        <title>Population sequencing reveals clonal diversity and ancestral inbreeding in the grapevine cultivar Chardonnay.</title>
        <authorList>
            <person name="Roach M.J."/>
            <person name="Johnson D.L."/>
            <person name="Bohlmann J."/>
            <person name="van Vuuren H.J."/>
            <person name="Jones S.J."/>
            <person name="Pretorius I.S."/>
            <person name="Schmidt S.A."/>
            <person name="Borneman A.R."/>
        </authorList>
    </citation>
    <scope>NUCLEOTIDE SEQUENCE [LARGE SCALE GENOMIC DNA]</scope>
    <source>
        <strain evidence="3">cv. Chardonnay</strain>
        <tissue evidence="2">Leaf</tissue>
    </source>
</reference>
<gene>
    <name evidence="2" type="ORF">CK203_026468</name>
</gene>
<dbReference type="AlphaFoldDB" id="A0A438IWC5"/>
<dbReference type="OrthoDB" id="1862401at2759"/>
<sequence>MKNWHTACDNGIEAWVSLNKKDMVQFQQDGDIASSPVQVKQHEPESLTTGL</sequence>
<evidence type="ECO:0000313" key="3">
    <source>
        <dbReference type="Proteomes" id="UP000288805"/>
    </source>
</evidence>
<organism evidence="2 3">
    <name type="scientific">Vitis vinifera</name>
    <name type="common">Grape</name>
    <dbReference type="NCBI Taxonomy" id="29760"/>
    <lineage>
        <taxon>Eukaryota</taxon>
        <taxon>Viridiplantae</taxon>
        <taxon>Streptophyta</taxon>
        <taxon>Embryophyta</taxon>
        <taxon>Tracheophyta</taxon>
        <taxon>Spermatophyta</taxon>
        <taxon>Magnoliopsida</taxon>
        <taxon>eudicotyledons</taxon>
        <taxon>Gunneridae</taxon>
        <taxon>Pentapetalae</taxon>
        <taxon>rosids</taxon>
        <taxon>Vitales</taxon>
        <taxon>Vitaceae</taxon>
        <taxon>Viteae</taxon>
        <taxon>Vitis</taxon>
    </lineage>
</organism>
<evidence type="ECO:0000256" key="1">
    <source>
        <dbReference type="SAM" id="MobiDB-lite"/>
    </source>
</evidence>
<dbReference type="Proteomes" id="UP000288805">
    <property type="component" value="Unassembled WGS sequence"/>
</dbReference>